<keyword evidence="1 2" id="KW-0732">Signal</keyword>
<proteinExistence type="predicted"/>
<feature type="chain" id="PRO_5024383097" evidence="2">
    <location>
        <begin position="39"/>
        <end position="273"/>
    </location>
</feature>
<reference evidence="4 5" key="1">
    <citation type="submission" date="2019-09" db="EMBL/GenBank/DDBJ databases">
        <title>Whole-genome sequence of the purple sulfur bacterium Thiohalocapsa marina DSM 19078.</title>
        <authorList>
            <person name="Kyndt J.A."/>
            <person name="Meyer T.E."/>
        </authorList>
    </citation>
    <scope>NUCLEOTIDE SEQUENCE [LARGE SCALE GENOMIC DNA]</scope>
    <source>
        <strain evidence="4 5">DSM 19078</strain>
    </source>
</reference>
<organism evidence="4 5">
    <name type="scientific">Thiohalocapsa marina</name>
    <dbReference type="NCBI Taxonomy" id="424902"/>
    <lineage>
        <taxon>Bacteria</taxon>
        <taxon>Pseudomonadati</taxon>
        <taxon>Pseudomonadota</taxon>
        <taxon>Gammaproteobacteria</taxon>
        <taxon>Chromatiales</taxon>
        <taxon>Chromatiaceae</taxon>
        <taxon>Thiohalocapsa</taxon>
    </lineage>
</organism>
<dbReference type="Proteomes" id="UP000322981">
    <property type="component" value="Unassembled WGS sequence"/>
</dbReference>
<dbReference type="AlphaFoldDB" id="A0A5M8FVA6"/>
<evidence type="ECO:0000259" key="3">
    <source>
        <dbReference type="Pfam" id="PF13505"/>
    </source>
</evidence>
<dbReference type="EMBL" id="VWXX01000001">
    <property type="protein sequence ID" value="KAA6187758.1"/>
    <property type="molecule type" value="Genomic_DNA"/>
</dbReference>
<dbReference type="SUPFAM" id="SSF56925">
    <property type="entry name" value="OMPA-like"/>
    <property type="match status" value="1"/>
</dbReference>
<sequence length="273" mass="29127">MTSICKRFSATTVRALSPSSPLSLLFALSVSLVAPAEAADWYLRGALGYEQSRDANFSDRDCASQQPAALFGCVRGDDGRPIGAYGDFGDYPMAELAVGRRLLPWLRADLSVGYRFASEYAGNANFLSVGTHEPVSADFESWLGLANVFVDLAALNGADLGRFQPYVGIGAGVAHNRLGEMTYRFPENPGRHKISVTPDGDRTNFAYQVTLGTGIALSDTLTLDLSGYYVDLGEVGTDSGIMSLNTLSAGIPIDETSTNLRAFGVAVGLRRAF</sequence>
<dbReference type="Pfam" id="PF13505">
    <property type="entry name" value="OMP_b-brl"/>
    <property type="match status" value="1"/>
</dbReference>
<name>A0A5M8FVA6_9GAMM</name>
<dbReference type="RefSeq" id="WP_150089318.1">
    <property type="nucleotide sequence ID" value="NZ_JBFUOH010000011.1"/>
</dbReference>
<dbReference type="InterPro" id="IPR027385">
    <property type="entry name" value="Beta-barrel_OMP"/>
</dbReference>
<evidence type="ECO:0000313" key="5">
    <source>
        <dbReference type="Proteomes" id="UP000322981"/>
    </source>
</evidence>
<dbReference type="InterPro" id="IPR011250">
    <property type="entry name" value="OMP/PagP_B-barrel"/>
</dbReference>
<dbReference type="OrthoDB" id="5643626at2"/>
<protein>
    <submittedName>
        <fullName evidence="4">Porin family protein</fullName>
    </submittedName>
</protein>
<evidence type="ECO:0000313" key="4">
    <source>
        <dbReference type="EMBL" id="KAA6187758.1"/>
    </source>
</evidence>
<keyword evidence="5" id="KW-1185">Reference proteome</keyword>
<accession>A0A5M8FVA6</accession>
<gene>
    <name evidence="4" type="ORF">F2Q65_00495</name>
</gene>
<feature type="signal peptide" evidence="2">
    <location>
        <begin position="1"/>
        <end position="38"/>
    </location>
</feature>
<comment type="caution">
    <text evidence="4">The sequence shown here is derived from an EMBL/GenBank/DDBJ whole genome shotgun (WGS) entry which is preliminary data.</text>
</comment>
<feature type="domain" description="Outer membrane protein beta-barrel" evidence="3">
    <location>
        <begin position="24"/>
        <end position="250"/>
    </location>
</feature>
<evidence type="ECO:0000256" key="1">
    <source>
        <dbReference type="ARBA" id="ARBA00022729"/>
    </source>
</evidence>
<dbReference type="Gene3D" id="2.40.160.20">
    <property type="match status" value="1"/>
</dbReference>
<evidence type="ECO:0000256" key="2">
    <source>
        <dbReference type="SAM" id="SignalP"/>
    </source>
</evidence>